<reference evidence="2 3" key="1">
    <citation type="submission" date="2021-02" db="EMBL/GenBank/DDBJ databases">
        <title>Genome assembly of Pseudopithomyces chartarum.</title>
        <authorList>
            <person name="Jauregui R."/>
            <person name="Singh J."/>
            <person name="Voisey C."/>
        </authorList>
    </citation>
    <scope>NUCLEOTIDE SEQUENCE [LARGE SCALE GENOMIC DNA]</scope>
    <source>
        <strain evidence="2 3">AGR01</strain>
    </source>
</reference>
<evidence type="ECO:0000313" key="2">
    <source>
        <dbReference type="EMBL" id="KAK3209926.1"/>
    </source>
</evidence>
<evidence type="ECO:0000313" key="3">
    <source>
        <dbReference type="Proteomes" id="UP001280581"/>
    </source>
</evidence>
<dbReference type="PANTHER" id="PTHR42791:SF14">
    <property type="entry name" value="N-ACETYLTRANSFERASE DOMAIN-CONTAINING PROTEIN"/>
    <property type="match status" value="1"/>
</dbReference>
<dbReference type="PANTHER" id="PTHR42791">
    <property type="entry name" value="GNAT FAMILY ACETYLTRANSFERASE"/>
    <property type="match status" value="1"/>
</dbReference>
<gene>
    <name evidence="2" type="ORF">GRF29_44g1028495</name>
</gene>
<dbReference type="EMBL" id="WVTA01000005">
    <property type="protein sequence ID" value="KAK3209926.1"/>
    <property type="molecule type" value="Genomic_DNA"/>
</dbReference>
<dbReference type="PROSITE" id="PS51186">
    <property type="entry name" value="GNAT"/>
    <property type="match status" value="1"/>
</dbReference>
<dbReference type="GO" id="GO:0016747">
    <property type="term" value="F:acyltransferase activity, transferring groups other than amino-acyl groups"/>
    <property type="evidence" value="ECO:0007669"/>
    <property type="project" value="InterPro"/>
</dbReference>
<feature type="domain" description="N-acetyltransferase" evidence="1">
    <location>
        <begin position="160"/>
        <end position="231"/>
    </location>
</feature>
<keyword evidence="3" id="KW-1185">Reference proteome</keyword>
<organism evidence="2 3">
    <name type="scientific">Pseudopithomyces chartarum</name>
    <dbReference type="NCBI Taxonomy" id="1892770"/>
    <lineage>
        <taxon>Eukaryota</taxon>
        <taxon>Fungi</taxon>
        <taxon>Dikarya</taxon>
        <taxon>Ascomycota</taxon>
        <taxon>Pezizomycotina</taxon>
        <taxon>Dothideomycetes</taxon>
        <taxon>Pleosporomycetidae</taxon>
        <taxon>Pleosporales</taxon>
        <taxon>Massarineae</taxon>
        <taxon>Didymosphaeriaceae</taxon>
        <taxon>Pseudopithomyces</taxon>
    </lineage>
</organism>
<dbReference type="InterPro" id="IPR052523">
    <property type="entry name" value="Trichothecene_AcTrans"/>
</dbReference>
<proteinExistence type="predicted"/>
<accession>A0AAN6LZ87</accession>
<protein>
    <recommendedName>
        <fullName evidence="1">N-acetyltransferase domain-containing protein</fullName>
    </recommendedName>
</protein>
<evidence type="ECO:0000259" key="1">
    <source>
        <dbReference type="PROSITE" id="PS51186"/>
    </source>
</evidence>
<dbReference type="AlphaFoldDB" id="A0AAN6LZ87"/>
<dbReference type="SUPFAM" id="SSF55729">
    <property type="entry name" value="Acyl-CoA N-acyltransferases (Nat)"/>
    <property type="match status" value="1"/>
</dbReference>
<dbReference type="CDD" id="cd04301">
    <property type="entry name" value="NAT_SF"/>
    <property type="match status" value="1"/>
</dbReference>
<dbReference type="InterPro" id="IPR016181">
    <property type="entry name" value="Acyl_CoA_acyltransferase"/>
</dbReference>
<dbReference type="Proteomes" id="UP001280581">
    <property type="component" value="Unassembled WGS sequence"/>
</dbReference>
<name>A0AAN6LZ87_9PLEO</name>
<sequence length="244" mass="27503">MTQNDITVEPVSSADDFVQIFYCVSEAFGRQAKDAVWLVVSPGWDTPEGQKRGAAQFTKRWQEIKTNKDGHPNTVFLKATLPSPQDASQRRIVGMAIWQQASFVDGHGDPPTDDLSPDLVPILNPTDARFAAQMFKSLWKRRITYAKEKVNADPPAIFVLDMCAVDPEFQRRGIAQKLVQWGLDEAKRRGNLECTTEASSMGRGAYQKLGFQAEGTQDIFYEVDEEFQDWDKPPNVFLRTGVKQ</sequence>
<dbReference type="Gene3D" id="3.40.630.30">
    <property type="match status" value="1"/>
</dbReference>
<dbReference type="Pfam" id="PF13673">
    <property type="entry name" value="Acetyltransf_10"/>
    <property type="match status" value="1"/>
</dbReference>
<comment type="caution">
    <text evidence="2">The sequence shown here is derived from an EMBL/GenBank/DDBJ whole genome shotgun (WGS) entry which is preliminary data.</text>
</comment>
<dbReference type="InterPro" id="IPR000182">
    <property type="entry name" value="GNAT_dom"/>
</dbReference>